<dbReference type="AlphaFoldDB" id="A0A6J6ATT8"/>
<sequence>MQTGDYILSEERVSGYRGTWSGPVSLGGSIHLNPGQEVTVIRTNFDMNPMTDSVDVSETLSPTPTDVAEPTESGGGLPNTSLPWGNELLLGGGLVLLGVIGLSSKKLLVK</sequence>
<name>A0A6J6ATT8_9ZZZZ</name>
<protein>
    <submittedName>
        <fullName evidence="2">Unannotated protein</fullName>
    </submittedName>
</protein>
<feature type="region of interest" description="Disordered" evidence="1">
    <location>
        <begin position="51"/>
        <end position="79"/>
    </location>
</feature>
<accession>A0A6J6ATT8</accession>
<feature type="compositionally biased region" description="Polar residues" evidence="1">
    <location>
        <begin position="51"/>
        <end position="64"/>
    </location>
</feature>
<evidence type="ECO:0000313" key="2">
    <source>
        <dbReference type="EMBL" id="CAB4529777.1"/>
    </source>
</evidence>
<proteinExistence type="predicted"/>
<evidence type="ECO:0000256" key="1">
    <source>
        <dbReference type="SAM" id="MobiDB-lite"/>
    </source>
</evidence>
<gene>
    <name evidence="2" type="ORF">UFOPK1399_00085</name>
</gene>
<reference evidence="2" key="1">
    <citation type="submission" date="2020-05" db="EMBL/GenBank/DDBJ databases">
        <authorList>
            <person name="Chiriac C."/>
            <person name="Salcher M."/>
            <person name="Ghai R."/>
            <person name="Kavagutti S V."/>
        </authorList>
    </citation>
    <scope>NUCLEOTIDE SEQUENCE</scope>
</reference>
<dbReference type="EMBL" id="CAEZSD010000005">
    <property type="protein sequence ID" value="CAB4529777.1"/>
    <property type="molecule type" value="Genomic_DNA"/>
</dbReference>
<organism evidence="2">
    <name type="scientific">freshwater metagenome</name>
    <dbReference type="NCBI Taxonomy" id="449393"/>
    <lineage>
        <taxon>unclassified sequences</taxon>
        <taxon>metagenomes</taxon>
        <taxon>ecological metagenomes</taxon>
    </lineage>
</organism>